<feature type="signal peptide" evidence="1">
    <location>
        <begin position="1"/>
        <end position="23"/>
    </location>
</feature>
<evidence type="ECO:0000256" key="1">
    <source>
        <dbReference type="SAM" id="SignalP"/>
    </source>
</evidence>
<protein>
    <submittedName>
        <fullName evidence="2">Uncharacterized protein</fullName>
    </submittedName>
</protein>
<comment type="caution">
    <text evidence="2">The sequence shown here is derived from an EMBL/GenBank/DDBJ whole genome shotgun (WGS) entry which is preliminary data.</text>
</comment>
<keyword evidence="3" id="KW-1185">Reference proteome</keyword>
<organism evidence="2 3">
    <name type="scientific">Basidiobolus ranarum</name>
    <dbReference type="NCBI Taxonomy" id="34480"/>
    <lineage>
        <taxon>Eukaryota</taxon>
        <taxon>Fungi</taxon>
        <taxon>Fungi incertae sedis</taxon>
        <taxon>Zoopagomycota</taxon>
        <taxon>Entomophthoromycotina</taxon>
        <taxon>Basidiobolomycetes</taxon>
        <taxon>Basidiobolales</taxon>
        <taxon>Basidiobolaceae</taxon>
        <taxon>Basidiobolus</taxon>
    </lineage>
</organism>
<dbReference type="EMBL" id="JASJQH010000858">
    <property type="protein sequence ID" value="KAK9762714.1"/>
    <property type="molecule type" value="Genomic_DNA"/>
</dbReference>
<dbReference type="Proteomes" id="UP001479436">
    <property type="component" value="Unassembled WGS sequence"/>
</dbReference>
<name>A0ABR2WML5_9FUNG</name>
<accession>A0ABR2WML5</accession>
<gene>
    <name evidence="2" type="ORF">K7432_011290</name>
</gene>
<evidence type="ECO:0000313" key="2">
    <source>
        <dbReference type="EMBL" id="KAK9762714.1"/>
    </source>
</evidence>
<feature type="chain" id="PRO_5045715318" evidence="1">
    <location>
        <begin position="24"/>
        <end position="170"/>
    </location>
</feature>
<sequence length="170" mass="19216">MLFFQNIFFSSIAMVSMVASAFAAPLDRNQPELTASPEYVELYKNVKACSEEFPATLKFIPASEEARFKACVKMLQKFTLDLEQPENKAEKRDLDATNGVDVLFNALDRFSNVKKSWEKSELLCGVTKQKNGNNICGCHKGYCWRRVSKFQFCIKNTEMLTNIVASAMAV</sequence>
<keyword evidence="1" id="KW-0732">Signal</keyword>
<evidence type="ECO:0000313" key="3">
    <source>
        <dbReference type="Proteomes" id="UP001479436"/>
    </source>
</evidence>
<proteinExistence type="predicted"/>
<reference evidence="2 3" key="1">
    <citation type="submission" date="2023-04" db="EMBL/GenBank/DDBJ databases">
        <title>Genome of Basidiobolus ranarum AG-B5.</title>
        <authorList>
            <person name="Stajich J.E."/>
            <person name="Carter-House D."/>
            <person name="Gryganskyi A."/>
        </authorList>
    </citation>
    <scope>NUCLEOTIDE SEQUENCE [LARGE SCALE GENOMIC DNA]</scope>
    <source>
        <strain evidence="2 3">AG-B5</strain>
    </source>
</reference>